<evidence type="ECO:0000313" key="3">
    <source>
        <dbReference type="Proteomes" id="UP000663873"/>
    </source>
</evidence>
<dbReference type="AlphaFoldDB" id="A0A820J756"/>
<feature type="region of interest" description="Disordered" evidence="1">
    <location>
        <begin position="113"/>
        <end position="136"/>
    </location>
</feature>
<name>A0A820J756_9BILA</name>
<organism evidence="2 3">
    <name type="scientific">Rotaria socialis</name>
    <dbReference type="NCBI Taxonomy" id="392032"/>
    <lineage>
        <taxon>Eukaryota</taxon>
        <taxon>Metazoa</taxon>
        <taxon>Spiralia</taxon>
        <taxon>Gnathifera</taxon>
        <taxon>Rotifera</taxon>
        <taxon>Eurotatoria</taxon>
        <taxon>Bdelloidea</taxon>
        <taxon>Philodinida</taxon>
        <taxon>Philodinidae</taxon>
        <taxon>Rotaria</taxon>
    </lineage>
</organism>
<feature type="compositionally biased region" description="Low complexity" evidence="1">
    <location>
        <begin position="252"/>
        <end position="268"/>
    </location>
</feature>
<feature type="region of interest" description="Disordered" evidence="1">
    <location>
        <begin position="174"/>
        <end position="206"/>
    </location>
</feature>
<evidence type="ECO:0000256" key="1">
    <source>
        <dbReference type="SAM" id="MobiDB-lite"/>
    </source>
</evidence>
<feature type="compositionally biased region" description="Basic residues" evidence="1">
    <location>
        <begin position="272"/>
        <end position="281"/>
    </location>
</feature>
<sequence>MVSSNYFMLVQQMNVNTKREHGSSNNKSQNNRNTSKQPLKTDSFLTLGALVTGFTSSPTTMADEINQADALIIKPATIDINGKSDLDTSLSKSLCIKTPCENKNEHEILDEQNSISSSSNIDHGVDSGLSSDPCENKNEHEILDEQNSISSSSNIDHGVDSGLSSEVTYTEAEKINGDDESSSTSVVSSTNLQRETSPTSGVIIPEEKRVTDRVKVFEAVANNNDNQITKNGSTKKKSITSASFSTADHKQISSSSSIETSDSQSITEMKPAKSKSKKSSLKKQIQNLLKIDKSPIHDELSPLEEQLNGKKNKKDNNSISTSTFKHQSSPKSAIEPLEIQIPPAKVNEENSSSTNVSKLINTFQTNEMEQIIAAVTKSNTSPLQSGNNSFFIDSSFDLVLCIYMYE</sequence>
<reference evidence="2" key="1">
    <citation type="submission" date="2021-02" db="EMBL/GenBank/DDBJ databases">
        <authorList>
            <person name="Nowell W R."/>
        </authorList>
    </citation>
    <scope>NUCLEOTIDE SEQUENCE</scope>
</reference>
<keyword evidence="3" id="KW-1185">Reference proteome</keyword>
<feature type="compositionally biased region" description="Polar residues" evidence="1">
    <location>
        <begin position="191"/>
        <end position="200"/>
    </location>
</feature>
<feature type="region of interest" description="Disordered" evidence="1">
    <location>
        <begin position="304"/>
        <end position="333"/>
    </location>
</feature>
<dbReference type="EMBL" id="CAJOBP010001929">
    <property type="protein sequence ID" value="CAF4322349.1"/>
    <property type="molecule type" value="Genomic_DNA"/>
</dbReference>
<dbReference type="Proteomes" id="UP000663873">
    <property type="component" value="Unassembled WGS sequence"/>
</dbReference>
<feature type="compositionally biased region" description="Polar residues" evidence="1">
    <location>
        <begin position="317"/>
        <end position="331"/>
    </location>
</feature>
<gene>
    <name evidence="2" type="ORF">UJA718_LOCUS13955</name>
</gene>
<comment type="caution">
    <text evidence="2">The sequence shown here is derived from an EMBL/GenBank/DDBJ whole genome shotgun (WGS) entry which is preliminary data.</text>
</comment>
<protein>
    <submittedName>
        <fullName evidence="2">Uncharacterized protein</fullName>
    </submittedName>
</protein>
<evidence type="ECO:0000313" key="2">
    <source>
        <dbReference type="EMBL" id="CAF4322349.1"/>
    </source>
</evidence>
<feature type="region of interest" description="Disordered" evidence="1">
    <location>
        <begin position="225"/>
        <end position="281"/>
    </location>
</feature>
<feature type="region of interest" description="Disordered" evidence="1">
    <location>
        <begin position="16"/>
        <end position="39"/>
    </location>
</feature>
<feature type="compositionally biased region" description="Polar residues" evidence="1">
    <location>
        <begin position="23"/>
        <end position="39"/>
    </location>
</feature>
<proteinExistence type="predicted"/>
<accession>A0A820J756</accession>